<accession>A0ACB8R8U3</accession>
<reference evidence="1" key="1">
    <citation type="submission" date="2021-02" db="EMBL/GenBank/DDBJ databases">
        <authorList>
            <consortium name="DOE Joint Genome Institute"/>
            <person name="Ahrendt S."/>
            <person name="Looney B.P."/>
            <person name="Miyauchi S."/>
            <person name="Morin E."/>
            <person name="Drula E."/>
            <person name="Courty P.E."/>
            <person name="Chicoki N."/>
            <person name="Fauchery L."/>
            <person name="Kohler A."/>
            <person name="Kuo A."/>
            <person name="Labutti K."/>
            <person name="Pangilinan J."/>
            <person name="Lipzen A."/>
            <person name="Riley R."/>
            <person name="Andreopoulos W."/>
            <person name="He G."/>
            <person name="Johnson J."/>
            <person name="Barry K.W."/>
            <person name="Grigoriev I.V."/>
            <person name="Nagy L."/>
            <person name="Hibbett D."/>
            <person name="Henrissat B."/>
            <person name="Matheny P.B."/>
            <person name="Labbe J."/>
            <person name="Martin F."/>
        </authorList>
    </citation>
    <scope>NUCLEOTIDE SEQUENCE</scope>
    <source>
        <strain evidence="1">FP105234-sp</strain>
    </source>
</reference>
<sequence length="284" mass="31329">MVIATPPLFIHLVTLDLRDAGEWFNTPSLHDILDALERMHTLEDLKINLTVLVGDVIQYLDAGPLRVVSIPRLDFLLVVSSFQDAETFLAHLSLPSAANVACQLYLDETEPLDVDIAEVCDNGLKSMSPSGEPASEYRRLIARLEVMFTTTFFKTSIWRDDGSPALSVEADMQKEWDPLLIVQSALDSFSSASLKELSIFLGKFCADSTISLDWTGHPPALRRLTVDSNVVLWLCAALHTTSRGDLDPNDAAHFVLPTLTNLVLVGMRLDCAEETSNVDESAAW</sequence>
<reference evidence="1" key="2">
    <citation type="journal article" date="2022" name="New Phytol.">
        <title>Evolutionary transition to the ectomycorrhizal habit in the genomes of a hyperdiverse lineage of mushroom-forming fungi.</title>
        <authorList>
            <person name="Looney B."/>
            <person name="Miyauchi S."/>
            <person name="Morin E."/>
            <person name="Drula E."/>
            <person name="Courty P.E."/>
            <person name="Kohler A."/>
            <person name="Kuo A."/>
            <person name="LaButti K."/>
            <person name="Pangilinan J."/>
            <person name="Lipzen A."/>
            <person name="Riley R."/>
            <person name="Andreopoulos W."/>
            <person name="He G."/>
            <person name="Johnson J."/>
            <person name="Nolan M."/>
            <person name="Tritt A."/>
            <person name="Barry K.W."/>
            <person name="Grigoriev I.V."/>
            <person name="Nagy L.G."/>
            <person name="Hibbett D."/>
            <person name="Henrissat B."/>
            <person name="Matheny P.B."/>
            <person name="Labbe J."/>
            <person name="Martin F.M."/>
        </authorList>
    </citation>
    <scope>NUCLEOTIDE SEQUENCE</scope>
    <source>
        <strain evidence="1">FP105234-sp</strain>
    </source>
</reference>
<evidence type="ECO:0000313" key="1">
    <source>
        <dbReference type="EMBL" id="KAI0040307.1"/>
    </source>
</evidence>
<dbReference type="Proteomes" id="UP000814033">
    <property type="component" value="Unassembled WGS sequence"/>
</dbReference>
<keyword evidence="2" id="KW-1185">Reference proteome</keyword>
<comment type="caution">
    <text evidence="1">The sequence shown here is derived from an EMBL/GenBank/DDBJ whole genome shotgun (WGS) entry which is preliminary data.</text>
</comment>
<evidence type="ECO:0000313" key="2">
    <source>
        <dbReference type="Proteomes" id="UP000814033"/>
    </source>
</evidence>
<organism evidence="1 2">
    <name type="scientific">Auriscalpium vulgare</name>
    <dbReference type="NCBI Taxonomy" id="40419"/>
    <lineage>
        <taxon>Eukaryota</taxon>
        <taxon>Fungi</taxon>
        <taxon>Dikarya</taxon>
        <taxon>Basidiomycota</taxon>
        <taxon>Agaricomycotina</taxon>
        <taxon>Agaricomycetes</taxon>
        <taxon>Russulales</taxon>
        <taxon>Auriscalpiaceae</taxon>
        <taxon>Auriscalpium</taxon>
    </lineage>
</organism>
<proteinExistence type="predicted"/>
<gene>
    <name evidence="1" type="ORF">FA95DRAFT_1577046</name>
</gene>
<protein>
    <submittedName>
        <fullName evidence="1">Uncharacterized protein</fullName>
    </submittedName>
</protein>
<dbReference type="EMBL" id="MU276208">
    <property type="protein sequence ID" value="KAI0040307.1"/>
    <property type="molecule type" value="Genomic_DNA"/>
</dbReference>
<name>A0ACB8R8U3_9AGAM</name>